<gene>
    <name evidence="2" type="ORF">BRAFLDRAFT_86005</name>
</gene>
<protein>
    <submittedName>
        <fullName evidence="2">Uncharacterized protein</fullName>
    </submittedName>
</protein>
<dbReference type="Pfam" id="PF15874">
    <property type="entry name" value="Il2rg"/>
    <property type="match status" value="2"/>
</dbReference>
<name>C3Z9C0_BRAFL</name>
<dbReference type="AlphaFoldDB" id="C3Z9C0"/>
<feature type="compositionally biased region" description="Low complexity" evidence="1">
    <location>
        <begin position="171"/>
        <end position="185"/>
    </location>
</feature>
<dbReference type="PANTHER" id="PTHR33887">
    <property type="entry name" value="PB1 DOMAIN-CONTAINING PROTEIN"/>
    <property type="match status" value="1"/>
</dbReference>
<organism>
    <name type="scientific">Branchiostoma floridae</name>
    <name type="common">Florida lancelet</name>
    <name type="synonym">Amphioxus</name>
    <dbReference type="NCBI Taxonomy" id="7739"/>
    <lineage>
        <taxon>Eukaryota</taxon>
        <taxon>Metazoa</taxon>
        <taxon>Chordata</taxon>
        <taxon>Cephalochordata</taxon>
        <taxon>Leptocardii</taxon>
        <taxon>Amphioxiformes</taxon>
        <taxon>Branchiostomatidae</taxon>
        <taxon>Branchiostoma</taxon>
    </lineage>
</organism>
<feature type="region of interest" description="Disordered" evidence="1">
    <location>
        <begin position="166"/>
        <end position="185"/>
    </location>
</feature>
<evidence type="ECO:0000313" key="2">
    <source>
        <dbReference type="EMBL" id="EEN50849.1"/>
    </source>
</evidence>
<dbReference type="PANTHER" id="PTHR33887:SF6">
    <property type="entry name" value="CIDE-N DOMAIN-CONTAINING PROTEIN"/>
    <property type="match status" value="1"/>
</dbReference>
<feature type="region of interest" description="Disordered" evidence="1">
    <location>
        <begin position="136"/>
        <end position="155"/>
    </location>
</feature>
<accession>C3Z9C0</accession>
<dbReference type="eggNOG" id="ENOG502SG11">
    <property type="taxonomic scope" value="Eukaryota"/>
</dbReference>
<dbReference type="InParanoid" id="C3Z9C0"/>
<evidence type="ECO:0000256" key="1">
    <source>
        <dbReference type="SAM" id="MobiDB-lite"/>
    </source>
</evidence>
<reference evidence="2" key="1">
    <citation type="journal article" date="2008" name="Nature">
        <title>The amphioxus genome and the evolution of the chordate karyotype.</title>
        <authorList>
            <consortium name="US DOE Joint Genome Institute (JGI-PGF)"/>
            <person name="Putnam N.H."/>
            <person name="Butts T."/>
            <person name="Ferrier D.E.K."/>
            <person name="Furlong R.F."/>
            <person name="Hellsten U."/>
            <person name="Kawashima T."/>
            <person name="Robinson-Rechavi M."/>
            <person name="Shoguchi E."/>
            <person name="Terry A."/>
            <person name="Yu J.-K."/>
            <person name="Benito-Gutierrez E.L."/>
            <person name="Dubchak I."/>
            <person name="Garcia-Fernandez J."/>
            <person name="Gibson-Brown J.J."/>
            <person name="Grigoriev I.V."/>
            <person name="Horton A.C."/>
            <person name="de Jong P.J."/>
            <person name="Jurka J."/>
            <person name="Kapitonov V.V."/>
            <person name="Kohara Y."/>
            <person name="Kuroki Y."/>
            <person name="Lindquist E."/>
            <person name="Lucas S."/>
            <person name="Osoegawa K."/>
            <person name="Pennacchio L.A."/>
            <person name="Salamov A.A."/>
            <person name="Satou Y."/>
            <person name="Sauka-Spengler T."/>
            <person name="Schmutz J."/>
            <person name="Shin-I T."/>
            <person name="Toyoda A."/>
            <person name="Bronner-Fraser M."/>
            <person name="Fujiyama A."/>
            <person name="Holland L.Z."/>
            <person name="Holland P.W.H."/>
            <person name="Satoh N."/>
            <person name="Rokhsar D.S."/>
        </authorList>
    </citation>
    <scope>NUCLEOTIDE SEQUENCE [LARGE SCALE GENOMIC DNA]</scope>
    <source>
        <strain evidence="2">S238N-H82</strain>
        <tissue evidence="2">Testes</tissue>
    </source>
</reference>
<sequence length="185" mass="20767">MSQHSRPLDMEPTVQYFITVKYGDNQTEIFNPHCKSQLLLKCIKQKCRCELLDHDEYHPLLIGACMRSFSAVIDLADDQGNVKNLSESQTISTYANDVLEPRGVYFLIKVIKSEVENEPTRYEPIISNTEKNCPGLSDRLNRSTKSQAGNRKGWANLKKRLPASSALSAISKATTKSGKKNSTTK</sequence>
<proteinExistence type="predicted"/>
<dbReference type="EMBL" id="GG666599">
    <property type="protein sequence ID" value="EEN50849.1"/>
    <property type="molecule type" value="Genomic_DNA"/>
</dbReference>
<dbReference type="InterPro" id="IPR039471">
    <property type="entry name" value="CXorf65-like"/>
</dbReference>